<dbReference type="InterPro" id="IPR040572">
    <property type="entry name" value="TackOD1"/>
</dbReference>
<dbReference type="Proteomes" id="UP000186851">
    <property type="component" value="Chromosome"/>
</dbReference>
<dbReference type="KEGG" id="oyw:OdinLCB4_000610"/>
<organism evidence="3 4">
    <name type="scientific">Odinarchaeota yellowstonii (strain LCB_4)</name>
    <dbReference type="NCBI Taxonomy" id="1841599"/>
    <lineage>
        <taxon>Archaea</taxon>
        <taxon>Promethearchaeati</taxon>
        <taxon>Candidatus Odinarchaeota</taxon>
        <taxon>Candidatus Odinarchaeia</taxon>
        <taxon>Candidatus Odinarchaeales</taxon>
        <taxon>Candidatus Odinarchaeaceae</taxon>
        <taxon>Candidatus Odinarchaeum</taxon>
    </lineage>
</organism>
<evidence type="ECO:0000313" key="4">
    <source>
        <dbReference type="Proteomes" id="UP000186851"/>
    </source>
</evidence>
<reference evidence="3" key="1">
    <citation type="journal article" date="2017" name="Nature">
        <title>Asgard archaea illuminate the origin of eukaryotic cellular complexity.</title>
        <authorList>
            <person name="Zaremba-Niedzwiedzka K."/>
            <person name="Caceres E.F."/>
            <person name="Saw J.H."/>
            <person name="Backstrom D."/>
            <person name="Juzokaite L."/>
            <person name="Vancaester E."/>
            <person name="Seitz K.W."/>
            <person name="Anantharaman K."/>
            <person name="Starnawski P."/>
            <person name="Kjeldsen K.U."/>
            <person name="Scott M.B."/>
            <person name="Nunoura T."/>
            <person name="Banfield J.F."/>
            <person name="Schramm A."/>
            <person name="Baker B.J."/>
            <person name="Spang A."/>
            <person name="Ettema T.J.G."/>
        </authorList>
    </citation>
    <scope>NUCLEOTIDE SEQUENCE</scope>
    <source>
        <strain evidence="3">LCB_4</strain>
    </source>
</reference>
<evidence type="ECO:0000313" key="3">
    <source>
        <dbReference type="EMBL" id="WEU40468.1"/>
    </source>
</evidence>
<keyword evidence="1" id="KW-0175">Coiled coil</keyword>
<accession>A0AAF0D2F2</accession>
<dbReference type="AlphaFoldDB" id="A0AAF0D2F2"/>
<protein>
    <recommendedName>
        <fullName evidence="2">Thaumarchaeal output domain-containing protein</fullName>
    </recommendedName>
</protein>
<feature type="domain" description="Thaumarchaeal output" evidence="2">
    <location>
        <begin position="71"/>
        <end position="251"/>
    </location>
</feature>
<evidence type="ECO:0000256" key="1">
    <source>
        <dbReference type="SAM" id="Coils"/>
    </source>
</evidence>
<dbReference type="EMBL" id="CP091871">
    <property type="protein sequence ID" value="WEU40468.1"/>
    <property type="molecule type" value="Genomic_DNA"/>
</dbReference>
<sequence length="423" mass="48272">MSVRSELENLKVKAEKALSELEDKYFRKDISEDQYKKWKNRLEEYIRSLHKQIEASSSEDSLAVERASLYEKNETQKLLTAFLDERVKRLIPIVDREYGVRYPEAERVAGLSALDTITLIDQLAESNILSASIYSKSIKCPRCRSNNVLTQYICPHCQSPDFDKGKIIEHLKCHYMDFELKFKKENELLCPRCNSVLKNLGVDYQKHGPWFKCSSCGKFFDEPLATYSCGDCGSIFELQQAVFYSLYSYTLNMNYIGEYEKVTIPLKRLEIRLAGSGWILKTPAFILGVSGLIHQFSAALWLKKEGLGVILPVDPDIIIEVYASSTAITAERVLSFAVKAQDIDCRIKLLVGIPRFESKAVELAEHYNVELLPVREREMFVETVANYILSRKVSERLQLQTVETAALENALKMLDEKLIGQGG</sequence>
<proteinExistence type="predicted"/>
<name>A0AAF0D2F2_ODILC</name>
<gene>
    <name evidence="3" type="ORF">OdinLCB4_000610</name>
</gene>
<reference evidence="3" key="2">
    <citation type="journal article" date="2022" name="Nat. Microbiol.">
        <title>A closed Candidatus Odinarchaeum chromosome exposes Asgard archaeal viruses.</title>
        <authorList>
            <person name="Tamarit D."/>
            <person name="Caceres E.F."/>
            <person name="Krupovic M."/>
            <person name="Nijland R."/>
            <person name="Eme L."/>
            <person name="Robinson N.P."/>
            <person name="Ettema T.J.G."/>
        </authorList>
    </citation>
    <scope>NUCLEOTIDE SEQUENCE</scope>
    <source>
        <strain evidence="3">LCB_4</strain>
    </source>
</reference>
<evidence type="ECO:0000259" key="2">
    <source>
        <dbReference type="Pfam" id="PF18551"/>
    </source>
</evidence>
<dbReference type="Pfam" id="PF18551">
    <property type="entry name" value="TackOD1"/>
    <property type="match status" value="1"/>
</dbReference>
<feature type="coiled-coil region" evidence="1">
    <location>
        <begin position="4"/>
        <end position="48"/>
    </location>
</feature>